<dbReference type="Proteomes" id="UP000383932">
    <property type="component" value="Unassembled WGS sequence"/>
</dbReference>
<dbReference type="GO" id="GO:0005743">
    <property type="term" value="C:mitochondrial inner membrane"/>
    <property type="evidence" value="ECO:0007669"/>
    <property type="project" value="UniProtKB-SubCell"/>
</dbReference>
<evidence type="ECO:0000256" key="1">
    <source>
        <dbReference type="ARBA" id="ARBA00004443"/>
    </source>
</evidence>
<evidence type="ECO:0000256" key="6">
    <source>
        <dbReference type="ARBA" id="ARBA00022982"/>
    </source>
</evidence>
<evidence type="ECO:0000256" key="2">
    <source>
        <dbReference type="ARBA" id="ARBA00010261"/>
    </source>
</evidence>
<evidence type="ECO:0000256" key="5">
    <source>
        <dbReference type="ARBA" id="ARBA00022792"/>
    </source>
</evidence>
<gene>
    <name evidence="9" type="ORF">CTheo_1882</name>
</gene>
<dbReference type="Pfam" id="PF04716">
    <property type="entry name" value="ETC_C1_NDUFA5"/>
    <property type="match status" value="1"/>
</dbReference>
<keyword evidence="8" id="KW-0472">Membrane</keyword>
<organism evidence="9 10">
    <name type="scientific">Ceratobasidium theobromae</name>
    <dbReference type="NCBI Taxonomy" id="1582974"/>
    <lineage>
        <taxon>Eukaryota</taxon>
        <taxon>Fungi</taxon>
        <taxon>Dikarya</taxon>
        <taxon>Basidiomycota</taxon>
        <taxon>Agaricomycotina</taxon>
        <taxon>Agaricomycetes</taxon>
        <taxon>Cantharellales</taxon>
        <taxon>Ceratobasidiaceae</taxon>
        <taxon>Ceratobasidium</taxon>
    </lineage>
</organism>
<keyword evidence="4" id="KW-0679">Respiratory chain</keyword>
<keyword evidence="5" id="KW-0999">Mitochondrion inner membrane</keyword>
<comment type="caution">
    <text evidence="9">The sequence shown here is derived from an EMBL/GenBank/DDBJ whole genome shotgun (WGS) entry which is preliminary data.</text>
</comment>
<accession>A0A5N5QSL1</accession>
<dbReference type="GO" id="GO:0022904">
    <property type="term" value="P:respiratory electron transport chain"/>
    <property type="evidence" value="ECO:0007669"/>
    <property type="project" value="InterPro"/>
</dbReference>
<comment type="similarity">
    <text evidence="2">Belongs to the complex I NDUFA5 subunit family.</text>
</comment>
<keyword evidence="10" id="KW-1185">Reference proteome</keyword>
<name>A0A5N5QSL1_9AGAM</name>
<evidence type="ECO:0000256" key="7">
    <source>
        <dbReference type="ARBA" id="ARBA00023128"/>
    </source>
</evidence>
<dbReference type="InterPro" id="IPR006806">
    <property type="entry name" value="NDUFA5"/>
</dbReference>
<dbReference type="PANTHER" id="PTHR12653:SF0">
    <property type="entry name" value="NADH DEHYDROGENASE [UBIQUINONE] 1 ALPHA SUBCOMPLEX SUBUNIT 5"/>
    <property type="match status" value="1"/>
</dbReference>
<evidence type="ECO:0000313" key="10">
    <source>
        <dbReference type="Proteomes" id="UP000383932"/>
    </source>
</evidence>
<dbReference type="EMBL" id="SSOP01000017">
    <property type="protein sequence ID" value="KAB5594735.1"/>
    <property type="molecule type" value="Genomic_DNA"/>
</dbReference>
<evidence type="ECO:0000256" key="4">
    <source>
        <dbReference type="ARBA" id="ARBA00022660"/>
    </source>
</evidence>
<proteinExistence type="inferred from homology"/>
<keyword evidence="7" id="KW-0496">Mitochondrion</keyword>
<dbReference type="PANTHER" id="PTHR12653">
    <property type="entry name" value="NADH-UBIQUINONE OXIDOREDUCTASE 13 KD-B SUBUNIT"/>
    <property type="match status" value="1"/>
</dbReference>
<evidence type="ECO:0000256" key="3">
    <source>
        <dbReference type="ARBA" id="ARBA00022448"/>
    </source>
</evidence>
<evidence type="ECO:0000256" key="8">
    <source>
        <dbReference type="ARBA" id="ARBA00023136"/>
    </source>
</evidence>
<dbReference type="AlphaFoldDB" id="A0A5N5QSL1"/>
<comment type="subcellular location">
    <subcellularLocation>
        <location evidence="1">Mitochondrion inner membrane</location>
        <topology evidence="1">Peripheral membrane protein</topology>
        <orientation evidence="1">Matrix side</orientation>
    </subcellularLocation>
</comment>
<reference evidence="9 10" key="1">
    <citation type="journal article" date="2019" name="Fungal Biol. Biotechnol.">
        <title>Draft genome sequence of fastidious pathogen Ceratobasidium theobromae, which causes vascular-streak dieback in Theobroma cacao.</title>
        <authorList>
            <person name="Ali S.S."/>
            <person name="Asman A."/>
            <person name="Shao J."/>
            <person name="Firmansyah A.P."/>
            <person name="Susilo A.W."/>
            <person name="Rosmana A."/>
            <person name="McMahon P."/>
            <person name="Junaid M."/>
            <person name="Guest D."/>
            <person name="Kheng T.Y."/>
            <person name="Meinhardt L.W."/>
            <person name="Bailey B.A."/>
        </authorList>
    </citation>
    <scope>NUCLEOTIDE SEQUENCE [LARGE SCALE GENOMIC DNA]</scope>
    <source>
        <strain evidence="9 10">CT2</strain>
    </source>
</reference>
<dbReference type="OrthoDB" id="286811at2759"/>
<sequence length="125" mass="14186">MLRLTRPLRQVLKTTTGIYGIPVHPDPLPALRKTYESTLSVLARMPSHAVYRQGTEALVKHRLNLVEKAKDDPTEVERALGEGQIEEILMSAEDELGLAGKMLEWKSWEPLEVKPAPGQWEYVRD</sequence>
<evidence type="ECO:0000313" key="9">
    <source>
        <dbReference type="EMBL" id="KAB5594735.1"/>
    </source>
</evidence>
<protein>
    <submittedName>
        <fullName evidence="9">NADH dehydrogenase (Ubiquinone) 1 alpha subcomplex 5</fullName>
    </submittedName>
</protein>
<keyword evidence="6" id="KW-0249">Electron transport</keyword>
<keyword evidence="3" id="KW-0813">Transport</keyword>
<keyword evidence="9" id="KW-0830">Ubiquinone</keyword>